<sequence length="89" mass="9599">MVKCSAVAVYSKYSSVIDHHPVSSVDSTRPIPSGATLLQLQSELEERSLSLDYLSSASRAERSTSRGLTQLESFLLALVVALCCTPIAR</sequence>
<evidence type="ECO:0000313" key="2">
    <source>
        <dbReference type="Proteomes" id="UP001162060"/>
    </source>
</evidence>
<gene>
    <name evidence="1" type="ORF">PM001_LOCUS16000</name>
</gene>
<organism evidence="1 2">
    <name type="scientific">Peronospora matthiolae</name>
    <dbReference type="NCBI Taxonomy" id="2874970"/>
    <lineage>
        <taxon>Eukaryota</taxon>
        <taxon>Sar</taxon>
        <taxon>Stramenopiles</taxon>
        <taxon>Oomycota</taxon>
        <taxon>Peronosporomycetes</taxon>
        <taxon>Peronosporales</taxon>
        <taxon>Peronosporaceae</taxon>
        <taxon>Peronospora</taxon>
    </lineage>
</organism>
<comment type="caution">
    <text evidence="1">The sequence shown here is derived from an EMBL/GenBank/DDBJ whole genome shotgun (WGS) entry which is preliminary data.</text>
</comment>
<name>A0AAV1U8B9_9STRA</name>
<proteinExistence type="predicted"/>
<accession>A0AAV1U8B9</accession>
<reference evidence="1" key="1">
    <citation type="submission" date="2024-01" db="EMBL/GenBank/DDBJ databases">
        <authorList>
            <person name="Webb A."/>
        </authorList>
    </citation>
    <scope>NUCLEOTIDE SEQUENCE</scope>
    <source>
        <strain evidence="1">Pm1</strain>
    </source>
</reference>
<dbReference type="EMBL" id="CAKLBY020000169">
    <property type="protein sequence ID" value="CAK7930850.1"/>
    <property type="molecule type" value="Genomic_DNA"/>
</dbReference>
<protein>
    <submittedName>
        <fullName evidence="1">Uncharacterized protein</fullName>
    </submittedName>
</protein>
<evidence type="ECO:0000313" key="1">
    <source>
        <dbReference type="EMBL" id="CAK7930850.1"/>
    </source>
</evidence>
<dbReference type="AlphaFoldDB" id="A0AAV1U8B9"/>
<dbReference type="Proteomes" id="UP001162060">
    <property type="component" value="Unassembled WGS sequence"/>
</dbReference>